<dbReference type="InterPro" id="IPR011042">
    <property type="entry name" value="6-blade_b-propeller_TolB-like"/>
</dbReference>
<dbReference type="AlphaFoldDB" id="A0A9X2BN31"/>
<dbReference type="InterPro" id="IPR001258">
    <property type="entry name" value="NHL_repeat"/>
</dbReference>
<reference evidence="3" key="1">
    <citation type="submission" date="2022-04" db="EMBL/GenBank/DDBJ databases">
        <authorList>
            <person name="Seo M.-J."/>
        </authorList>
    </citation>
    <scope>NUCLEOTIDE SEQUENCE</scope>
    <source>
        <strain evidence="3">MBLB2552</strain>
    </source>
</reference>
<keyword evidence="1" id="KW-0677">Repeat</keyword>
<dbReference type="PANTHER" id="PTHR13833:SF71">
    <property type="entry name" value="NHL DOMAIN-CONTAINING PROTEIN"/>
    <property type="match status" value="1"/>
</dbReference>
<accession>A0A9X2BN31</accession>
<proteinExistence type="predicted"/>
<dbReference type="Gene3D" id="2.120.10.30">
    <property type="entry name" value="TolB, C-terminal domain"/>
    <property type="match status" value="3"/>
</dbReference>
<evidence type="ECO:0000313" key="4">
    <source>
        <dbReference type="Proteomes" id="UP001139534"/>
    </source>
</evidence>
<gene>
    <name evidence="3" type="ORF">M0651_01455</name>
</gene>
<evidence type="ECO:0000313" key="3">
    <source>
        <dbReference type="EMBL" id="MCK8485837.1"/>
    </source>
</evidence>
<dbReference type="InterPro" id="IPR036582">
    <property type="entry name" value="Mao_N_sf"/>
</dbReference>
<comment type="caution">
    <text evidence="3">The sequence shown here is derived from an EMBL/GenBank/DDBJ whole genome shotgun (WGS) entry which is preliminary data.</text>
</comment>
<name>A0A9X2BN31_9BACL</name>
<evidence type="ECO:0000259" key="2">
    <source>
        <dbReference type="Pfam" id="PF07833"/>
    </source>
</evidence>
<dbReference type="Pfam" id="PF01436">
    <property type="entry name" value="NHL"/>
    <property type="match status" value="1"/>
</dbReference>
<keyword evidence="4" id="KW-1185">Reference proteome</keyword>
<feature type="domain" description="Copper amine oxidase-like N-terminal" evidence="2">
    <location>
        <begin position="396"/>
        <end position="449"/>
    </location>
</feature>
<dbReference type="RefSeq" id="WP_248550072.1">
    <property type="nucleotide sequence ID" value="NZ_JALPRK010000001.1"/>
</dbReference>
<protein>
    <recommendedName>
        <fullName evidence="2">Copper amine oxidase-like N-terminal domain-containing protein</fullName>
    </recommendedName>
</protein>
<dbReference type="SUPFAM" id="SSF63829">
    <property type="entry name" value="Calcium-dependent phosphotriesterase"/>
    <property type="match status" value="1"/>
</dbReference>
<dbReference type="EMBL" id="JALPRK010000001">
    <property type="protein sequence ID" value="MCK8485837.1"/>
    <property type="molecule type" value="Genomic_DNA"/>
</dbReference>
<dbReference type="Pfam" id="PF07833">
    <property type="entry name" value="Cu_amine_oxidN1"/>
    <property type="match status" value="1"/>
</dbReference>
<dbReference type="SUPFAM" id="SSF55383">
    <property type="entry name" value="Copper amine oxidase, domain N"/>
    <property type="match status" value="1"/>
</dbReference>
<dbReference type="InterPro" id="IPR012854">
    <property type="entry name" value="Cu_amine_oxidase-like_N"/>
</dbReference>
<sequence length="493" mass="52575">MLIKDVLFGVRTALLSAGLLIGLSGGVLTPFPVGQALASNVTDKMIEPTGLAFASDGTLLATDAGASRIWAWDGTAWTAYTGLAAETENGGYRDGSIGQALFQRPAFLTSDGRGTVYVSDTDNQVIRKIKNGTVYTFAGTGEAGYRDGAAKEAQFHNPTGLTLDGEGNLYVADTLNHVIRRIAPDGSVSTWAGQPGEKGGYMDGDLSLAQFNEPVGLAWGDNGLYVADSGNQVIRHIRAEGVVTYAGVPGALDRDTGYLGGGYRNGEPEQARFNRPTGLAYGDGVLYVADRLNHRVRAITPAGRVVTLDVGKASVLIPATGSLTELPAGSLAPGGLTQPYGLAYRTGELYMSDAIGGVVQKIQVSTDALPVLRSGVDLLDTVDLEPAGAQLQVWFDGQLVRFSGATQPIIRQENIYLPVRELFEAWGAQVTWSADREELSLKKGMWRVTFSAWQSGVLRIGGKYYVESEFLTDVLGYLVVRDEEFHALVIGRD</sequence>
<evidence type="ECO:0000256" key="1">
    <source>
        <dbReference type="ARBA" id="ARBA00022737"/>
    </source>
</evidence>
<dbReference type="Proteomes" id="UP001139534">
    <property type="component" value="Unassembled WGS sequence"/>
</dbReference>
<dbReference type="SUPFAM" id="SSF101898">
    <property type="entry name" value="NHL repeat"/>
    <property type="match status" value="1"/>
</dbReference>
<dbReference type="PANTHER" id="PTHR13833">
    <property type="match status" value="1"/>
</dbReference>
<organism evidence="3 4">
    <name type="scientific">Paenibacillus mellifer</name>
    <dbReference type="NCBI Taxonomy" id="2937794"/>
    <lineage>
        <taxon>Bacteria</taxon>
        <taxon>Bacillati</taxon>
        <taxon>Bacillota</taxon>
        <taxon>Bacilli</taxon>
        <taxon>Bacillales</taxon>
        <taxon>Paenibacillaceae</taxon>
        <taxon>Paenibacillus</taxon>
    </lineage>
</organism>